<dbReference type="HOGENOM" id="CLU_007551_1_0_1"/>
<evidence type="ECO:0000313" key="10">
    <source>
        <dbReference type="EnsemblMetazoa" id="CapteP197529"/>
    </source>
</evidence>
<dbReference type="InterPro" id="IPR001212">
    <property type="entry name" value="Somatomedin_B_dom"/>
</dbReference>
<feature type="transmembrane region" description="Helical" evidence="6">
    <location>
        <begin position="559"/>
        <end position="581"/>
    </location>
</feature>
<dbReference type="GO" id="GO:0007166">
    <property type="term" value="P:cell surface receptor signaling pathway"/>
    <property type="evidence" value="ECO:0007669"/>
    <property type="project" value="InterPro"/>
</dbReference>
<dbReference type="Gene3D" id="4.10.410.20">
    <property type="match status" value="1"/>
</dbReference>
<dbReference type="GO" id="GO:0004930">
    <property type="term" value="F:G protein-coupled receptor activity"/>
    <property type="evidence" value="ECO:0007669"/>
    <property type="project" value="InterPro"/>
</dbReference>
<sequence>MYTYTESPWQHHQKLKRSDTILCEQWNISGHSFLVSPDQTCQGSCSLSALNDQLCFCDDLCLIYGDCCLDYEASCLQVQKKTIEVNFTSRFQAQKLASMKCIETGFLSVLALGRCASADDVEAKELCEGDVDGHDARTKLILSIPFVRNDLFYANIYCAICSGVAEWGEVDSLGEVTDVKCDKDLGSDMENVQENTEEYFTRVKTQCKFTPKSMPLMPRDCDFFPRLDSQSISSDENAILCQTYSARLHDDQQGYRNLHCALSQGQNYSEKFDCRMSFGKAPGMGGNIMPSFAMLLDLRKFSPSTVQSNQTCSRNFTWSEVAQGCVSPQMCKGTEQENDCMFPSEFAQYLQEEIDKNNKYDFLFVFEETTFPDVRTAFREFDRLYEYNSYSTRLDACRSDERELSRTDKTQMCIPKSVTTTGLLHETLERIEDVFLEKIPNTRWMLIGNEDVFELSENGRVHIETVSRNCSLHSTVDLVEDGVVIRVPLLLEGTNVTSCSVHEETVSLSCSDVRVVISQNLTDGVLLDIPHYVINETSAFVCMDFMLKSETTSAKIERLLTLVCQMLSIVSLVVTLTVYSLIPSLRTVPGRCVMCLCCALLLAQILLQFGSFAHNVRSLCIALAALDHWAWLASFCWMVALAYDISSVMSKETLTDGQLHARQFRCYLVLGWGCPTLIVGSCLAVSIVKPQLMAYTDGSVCWISSGMTSLLFTFALPLSITLVFNAAFFLRTVLAIRRAMEITEHVKNASQTQSQLVLYVRLASLMGFTWLLGLLQNALPYAGMRYAFIVCNALQGVGIMACFVCKRRVLRMIRSRIWKRKATDLNSSTKSRTTTVTSM</sequence>
<evidence type="ECO:0000256" key="1">
    <source>
        <dbReference type="ARBA" id="ARBA00004141"/>
    </source>
</evidence>
<dbReference type="PROSITE" id="PS50958">
    <property type="entry name" value="SMB_2"/>
    <property type="match status" value="1"/>
</dbReference>
<feature type="domain" description="G-protein coupled receptors family 2 profile 2" evidence="7">
    <location>
        <begin position="557"/>
        <end position="807"/>
    </location>
</feature>
<dbReference type="CDD" id="cd15039">
    <property type="entry name" value="7tmB3_Methuselah-like"/>
    <property type="match status" value="1"/>
</dbReference>
<dbReference type="PANTHER" id="PTHR45902">
    <property type="entry name" value="LATROPHILIN RECEPTOR-LIKE PROTEIN A"/>
    <property type="match status" value="1"/>
</dbReference>
<reference evidence="10" key="3">
    <citation type="submission" date="2015-06" db="UniProtKB">
        <authorList>
            <consortium name="EnsemblMetazoa"/>
        </authorList>
    </citation>
    <scope>IDENTIFICATION</scope>
</reference>
<dbReference type="InterPro" id="IPR017981">
    <property type="entry name" value="GPCR_2-like_7TM"/>
</dbReference>
<evidence type="ECO:0000259" key="8">
    <source>
        <dbReference type="PROSITE" id="PS50958"/>
    </source>
</evidence>
<evidence type="ECO:0000259" key="7">
    <source>
        <dbReference type="PROSITE" id="PS50261"/>
    </source>
</evidence>
<dbReference type="InterPro" id="IPR036024">
    <property type="entry name" value="Somatomedin_B-like_dom_sf"/>
</dbReference>
<dbReference type="InterPro" id="IPR000832">
    <property type="entry name" value="GPCR_2_secretin-like"/>
</dbReference>
<keyword evidence="3 6" id="KW-1133">Transmembrane helix</keyword>
<feature type="transmembrane region" description="Helical" evidence="6">
    <location>
        <begin position="666"/>
        <end position="688"/>
    </location>
</feature>
<evidence type="ECO:0000256" key="6">
    <source>
        <dbReference type="SAM" id="Phobius"/>
    </source>
</evidence>
<dbReference type="AlphaFoldDB" id="R7UW98"/>
<evidence type="ECO:0000256" key="4">
    <source>
        <dbReference type="ARBA" id="ARBA00023136"/>
    </source>
</evidence>
<dbReference type="SUPFAM" id="SSF90188">
    <property type="entry name" value="Somatomedin B domain"/>
    <property type="match status" value="1"/>
</dbReference>
<dbReference type="EMBL" id="AMQN01006822">
    <property type="status" value="NOT_ANNOTATED_CDS"/>
    <property type="molecule type" value="Genomic_DNA"/>
</dbReference>
<feature type="transmembrane region" description="Helical" evidence="6">
    <location>
        <begin position="786"/>
        <end position="805"/>
    </location>
</feature>
<name>R7UW98_CAPTE</name>
<reference evidence="11" key="1">
    <citation type="submission" date="2012-12" db="EMBL/GenBank/DDBJ databases">
        <authorList>
            <person name="Hellsten U."/>
            <person name="Grimwood J."/>
            <person name="Chapman J.A."/>
            <person name="Shapiro H."/>
            <person name="Aerts A."/>
            <person name="Otillar R.P."/>
            <person name="Terry A.Y."/>
            <person name="Boore J.L."/>
            <person name="Simakov O."/>
            <person name="Marletaz F."/>
            <person name="Cho S.-J."/>
            <person name="Edsinger-Gonzales E."/>
            <person name="Havlak P."/>
            <person name="Kuo D.-H."/>
            <person name="Larsson T."/>
            <person name="Lv J."/>
            <person name="Arendt D."/>
            <person name="Savage R."/>
            <person name="Osoegawa K."/>
            <person name="de Jong P."/>
            <person name="Lindberg D.R."/>
            <person name="Seaver E.C."/>
            <person name="Weisblat D.A."/>
            <person name="Putnam N.H."/>
            <person name="Grigoriev I.V."/>
            <person name="Rokhsar D.S."/>
        </authorList>
    </citation>
    <scope>NUCLEOTIDE SEQUENCE</scope>
    <source>
        <strain evidence="11">I ESC-2004</strain>
    </source>
</reference>
<dbReference type="GO" id="GO:0016020">
    <property type="term" value="C:membrane"/>
    <property type="evidence" value="ECO:0007669"/>
    <property type="project" value="UniProtKB-SubCell"/>
</dbReference>
<proteinExistence type="predicted"/>
<feature type="transmembrane region" description="Helical" evidence="6">
    <location>
        <begin position="593"/>
        <end position="616"/>
    </location>
</feature>
<dbReference type="SMART" id="SM00201">
    <property type="entry name" value="SO"/>
    <property type="match status" value="1"/>
</dbReference>
<reference evidence="9 11" key="2">
    <citation type="journal article" date="2013" name="Nature">
        <title>Insights into bilaterian evolution from three spiralian genomes.</title>
        <authorList>
            <person name="Simakov O."/>
            <person name="Marletaz F."/>
            <person name="Cho S.J."/>
            <person name="Edsinger-Gonzales E."/>
            <person name="Havlak P."/>
            <person name="Hellsten U."/>
            <person name="Kuo D.H."/>
            <person name="Larsson T."/>
            <person name="Lv J."/>
            <person name="Arendt D."/>
            <person name="Savage R."/>
            <person name="Osoegawa K."/>
            <person name="de Jong P."/>
            <person name="Grimwood J."/>
            <person name="Chapman J.A."/>
            <person name="Shapiro H."/>
            <person name="Aerts A."/>
            <person name="Otillar R.P."/>
            <person name="Terry A.Y."/>
            <person name="Boore J.L."/>
            <person name="Grigoriev I.V."/>
            <person name="Lindberg D.R."/>
            <person name="Seaver E.C."/>
            <person name="Weisblat D.A."/>
            <person name="Putnam N.H."/>
            <person name="Rokhsar D.S."/>
        </authorList>
    </citation>
    <scope>NUCLEOTIDE SEQUENCE</scope>
    <source>
        <strain evidence="9 11">I ESC-2004</strain>
    </source>
</reference>
<comment type="subcellular location">
    <subcellularLocation>
        <location evidence="1">Membrane</location>
        <topology evidence="1">Multi-pass membrane protein</topology>
    </subcellularLocation>
</comment>
<evidence type="ECO:0008006" key="12">
    <source>
        <dbReference type="Google" id="ProtNLM"/>
    </source>
</evidence>
<evidence type="ECO:0000256" key="5">
    <source>
        <dbReference type="ARBA" id="ARBA00023157"/>
    </source>
</evidence>
<dbReference type="Pfam" id="PF01033">
    <property type="entry name" value="Somatomedin_B"/>
    <property type="match status" value="1"/>
</dbReference>
<feature type="transmembrane region" description="Helical" evidence="6">
    <location>
        <begin position="628"/>
        <end position="645"/>
    </location>
</feature>
<evidence type="ECO:0000256" key="2">
    <source>
        <dbReference type="ARBA" id="ARBA00022692"/>
    </source>
</evidence>
<organism evidence="9">
    <name type="scientific">Capitella teleta</name>
    <name type="common">Polychaete worm</name>
    <dbReference type="NCBI Taxonomy" id="283909"/>
    <lineage>
        <taxon>Eukaryota</taxon>
        <taxon>Metazoa</taxon>
        <taxon>Spiralia</taxon>
        <taxon>Lophotrochozoa</taxon>
        <taxon>Annelida</taxon>
        <taxon>Polychaeta</taxon>
        <taxon>Sedentaria</taxon>
        <taxon>Scolecida</taxon>
        <taxon>Capitellidae</taxon>
        <taxon>Capitella</taxon>
    </lineage>
</organism>
<keyword evidence="5" id="KW-1015">Disulfide bond</keyword>
<dbReference type="PANTHER" id="PTHR45902:SF1">
    <property type="entry name" value="LATROPHILIN RECEPTOR-LIKE PROTEIN A"/>
    <property type="match status" value="1"/>
</dbReference>
<evidence type="ECO:0000256" key="3">
    <source>
        <dbReference type="ARBA" id="ARBA00022989"/>
    </source>
</evidence>
<keyword evidence="4 6" id="KW-0472">Membrane</keyword>
<dbReference type="EnsemblMetazoa" id="CapteT197529">
    <property type="protein sequence ID" value="CapteP197529"/>
    <property type="gene ID" value="CapteG197529"/>
</dbReference>
<dbReference type="EMBL" id="KB299236">
    <property type="protein sequence ID" value="ELU08212.1"/>
    <property type="molecule type" value="Genomic_DNA"/>
</dbReference>
<keyword evidence="11" id="KW-1185">Reference proteome</keyword>
<protein>
    <recommendedName>
        <fullName evidence="12">G-protein coupled receptors family 2 profile 2 domain-containing protein</fullName>
    </recommendedName>
</protein>
<dbReference type="Pfam" id="PF00002">
    <property type="entry name" value="7tm_2"/>
    <property type="match status" value="1"/>
</dbReference>
<dbReference type="OMA" id="RNPYCAL"/>
<dbReference type="Gene3D" id="1.20.1070.10">
    <property type="entry name" value="Rhodopsin 7-helix transmembrane proteins"/>
    <property type="match status" value="1"/>
</dbReference>
<feature type="transmembrane region" description="Helical" evidence="6">
    <location>
        <begin position="708"/>
        <end position="730"/>
    </location>
</feature>
<evidence type="ECO:0000313" key="11">
    <source>
        <dbReference type="Proteomes" id="UP000014760"/>
    </source>
</evidence>
<dbReference type="InterPro" id="IPR053231">
    <property type="entry name" value="GPCR_LN-TM7"/>
</dbReference>
<dbReference type="Proteomes" id="UP000014760">
    <property type="component" value="Unassembled WGS sequence"/>
</dbReference>
<accession>R7UW98</accession>
<feature type="domain" description="SMB" evidence="8">
    <location>
        <begin position="37"/>
        <end position="79"/>
    </location>
</feature>
<dbReference type="PROSITE" id="PS00524">
    <property type="entry name" value="SMB_1"/>
    <property type="match status" value="1"/>
</dbReference>
<keyword evidence="2 6" id="KW-0812">Transmembrane</keyword>
<gene>
    <name evidence="9" type="ORF">CAPTEDRAFT_197529</name>
</gene>
<dbReference type="OrthoDB" id="6153483at2759"/>
<feature type="transmembrane region" description="Helical" evidence="6">
    <location>
        <begin position="756"/>
        <end position="774"/>
    </location>
</feature>
<dbReference type="PROSITE" id="PS50261">
    <property type="entry name" value="G_PROTEIN_RECEP_F2_4"/>
    <property type="match status" value="1"/>
</dbReference>
<evidence type="ECO:0000313" key="9">
    <source>
        <dbReference type="EMBL" id="ELU08212.1"/>
    </source>
</evidence>